<dbReference type="AlphaFoldDB" id="A0A512IH61"/>
<gene>
    <name evidence="1" type="ORF">KTU01_31690</name>
</gene>
<name>A0A512IH61_9MICC</name>
<sequence length="55" mass="5936">MTRVRRLLTGILNDWSISRPASAHDSAVTVTPQPYGASGRLTAGPWEGLQLDVTD</sequence>
<dbReference type="RefSeq" id="WP_186815684.1">
    <property type="nucleotide sequence ID" value="NZ_BJZS01000104.1"/>
</dbReference>
<proteinExistence type="predicted"/>
<organism evidence="1 2">
    <name type="scientific">Kocuria turfanensis</name>
    <dbReference type="NCBI Taxonomy" id="388357"/>
    <lineage>
        <taxon>Bacteria</taxon>
        <taxon>Bacillati</taxon>
        <taxon>Actinomycetota</taxon>
        <taxon>Actinomycetes</taxon>
        <taxon>Micrococcales</taxon>
        <taxon>Micrococcaceae</taxon>
        <taxon>Kocuria</taxon>
    </lineage>
</organism>
<protein>
    <submittedName>
        <fullName evidence="1">Uncharacterized protein</fullName>
    </submittedName>
</protein>
<reference evidence="1 2" key="1">
    <citation type="submission" date="2019-07" db="EMBL/GenBank/DDBJ databases">
        <title>Whole genome shotgun sequence of Kocuria turfanensis NBRC 107627.</title>
        <authorList>
            <person name="Hosoyama A."/>
            <person name="Uohara A."/>
            <person name="Ohji S."/>
            <person name="Ichikawa N."/>
        </authorList>
    </citation>
    <scope>NUCLEOTIDE SEQUENCE [LARGE SCALE GENOMIC DNA]</scope>
    <source>
        <strain evidence="1 2">NBRC 107627</strain>
    </source>
</reference>
<dbReference type="EMBL" id="BJZS01000104">
    <property type="protein sequence ID" value="GEO97046.1"/>
    <property type="molecule type" value="Genomic_DNA"/>
</dbReference>
<keyword evidence="2" id="KW-1185">Reference proteome</keyword>
<accession>A0A512IH61</accession>
<dbReference type="Proteomes" id="UP000321103">
    <property type="component" value="Unassembled WGS sequence"/>
</dbReference>
<evidence type="ECO:0000313" key="2">
    <source>
        <dbReference type="Proteomes" id="UP000321103"/>
    </source>
</evidence>
<comment type="caution">
    <text evidence="1">The sequence shown here is derived from an EMBL/GenBank/DDBJ whole genome shotgun (WGS) entry which is preliminary data.</text>
</comment>
<evidence type="ECO:0000313" key="1">
    <source>
        <dbReference type="EMBL" id="GEO97046.1"/>
    </source>
</evidence>